<accession>A0A369BBL5</accession>
<name>A0A369BBL5_9FIRM</name>
<dbReference type="InterPro" id="IPR029069">
    <property type="entry name" value="HotDog_dom_sf"/>
</dbReference>
<reference evidence="3 4" key="1">
    <citation type="submission" date="2018-07" db="EMBL/GenBank/DDBJ databases">
        <title>Genomic Encyclopedia of Type Strains, Phase IV (KMG-IV): sequencing the most valuable type-strain genomes for metagenomic binning, comparative biology and taxonomic classification.</title>
        <authorList>
            <person name="Goeker M."/>
        </authorList>
    </citation>
    <scope>NUCLEOTIDE SEQUENCE [LARGE SCALE GENOMIC DNA]</scope>
    <source>
        <strain evidence="3 4">DSM 27016</strain>
    </source>
</reference>
<dbReference type="AlphaFoldDB" id="A0A369BBL5"/>
<dbReference type="OrthoDB" id="328435at2"/>
<dbReference type="NCBIfam" id="TIGR00369">
    <property type="entry name" value="unchar_dom_1"/>
    <property type="match status" value="1"/>
</dbReference>
<dbReference type="Gene3D" id="3.10.129.10">
    <property type="entry name" value="Hotdog Thioesterase"/>
    <property type="match status" value="1"/>
</dbReference>
<evidence type="ECO:0000313" key="3">
    <source>
        <dbReference type="EMBL" id="RCX17877.1"/>
    </source>
</evidence>
<dbReference type="InterPro" id="IPR006683">
    <property type="entry name" value="Thioestr_dom"/>
</dbReference>
<keyword evidence="1" id="KW-0378">Hydrolase</keyword>
<dbReference type="InterPro" id="IPR052723">
    <property type="entry name" value="Acyl-CoA_thioesterase_PaaI"/>
</dbReference>
<dbReference type="InterPro" id="IPR003736">
    <property type="entry name" value="PAAI_dom"/>
</dbReference>
<dbReference type="PANTHER" id="PTHR42856:SF1">
    <property type="entry name" value="ACYL-COENZYME A THIOESTERASE PAAI"/>
    <property type="match status" value="1"/>
</dbReference>
<dbReference type="EMBL" id="QPJT01000006">
    <property type="protein sequence ID" value="RCX17877.1"/>
    <property type="molecule type" value="Genomic_DNA"/>
</dbReference>
<dbReference type="CDD" id="cd03443">
    <property type="entry name" value="PaaI_thioesterase"/>
    <property type="match status" value="1"/>
</dbReference>
<dbReference type="Proteomes" id="UP000253034">
    <property type="component" value="Unassembled WGS sequence"/>
</dbReference>
<evidence type="ECO:0000313" key="4">
    <source>
        <dbReference type="Proteomes" id="UP000253034"/>
    </source>
</evidence>
<proteinExistence type="predicted"/>
<dbReference type="SUPFAM" id="SSF54637">
    <property type="entry name" value="Thioesterase/thiol ester dehydrase-isomerase"/>
    <property type="match status" value="1"/>
</dbReference>
<sequence>MMDFQKYKEYFNKHDMFSVNNGMSLTDMGEGYATVELTIGETSKNYMGSMHGGLLYTMADVAAGTAIVFCGKQAVTLTAHTEYIKPAFSGKVIAEAKMIAFGRTISRCEVEVRSEDGTLYSKSIITMFITDKDIPIIETI</sequence>
<dbReference type="PANTHER" id="PTHR42856">
    <property type="entry name" value="ACYL-COENZYME A THIOESTERASE PAAI"/>
    <property type="match status" value="1"/>
</dbReference>
<evidence type="ECO:0000259" key="2">
    <source>
        <dbReference type="Pfam" id="PF03061"/>
    </source>
</evidence>
<organism evidence="3 4">
    <name type="scientific">Anaerobacterium chartisolvens</name>
    <dbReference type="NCBI Taxonomy" id="1297424"/>
    <lineage>
        <taxon>Bacteria</taxon>
        <taxon>Bacillati</taxon>
        <taxon>Bacillota</taxon>
        <taxon>Clostridia</taxon>
        <taxon>Eubacteriales</taxon>
        <taxon>Oscillospiraceae</taxon>
        <taxon>Anaerobacterium</taxon>
    </lineage>
</organism>
<protein>
    <submittedName>
        <fullName evidence="3">Acyl-CoA thioesterase</fullName>
    </submittedName>
</protein>
<gene>
    <name evidence="3" type="ORF">DFR58_10645</name>
</gene>
<evidence type="ECO:0000256" key="1">
    <source>
        <dbReference type="ARBA" id="ARBA00022801"/>
    </source>
</evidence>
<comment type="caution">
    <text evidence="3">The sequence shown here is derived from an EMBL/GenBank/DDBJ whole genome shotgun (WGS) entry which is preliminary data.</text>
</comment>
<dbReference type="Pfam" id="PF03061">
    <property type="entry name" value="4HBT"/>
    <property type="match status" value="1"/>
</dbReference>
<dbReference type="GO" id="GO:0016289">
    <property type="term" value="F:acyl-CoA hydrolase activity"/>
    <property type="evidence" value="ECO:0007669"/>
    <property type="project" value="TreeGrafter"/>
</dbReference>
<keyword evidence="4" id="KW-1185">Reference proteome</keyword>
<feature type="domain" description="Thioesterase" evidence="2">
    <location>
        <begin position="47"/>
        <end position="119"/>
    </location>
</feature>